<evidence type="ECO:0000313" key="1">
    <source>
        <dbReference type="EMBL" id="SDL94056.1"/>
    </source>
</evidence>
<evidence type="ECO:0000313" key="2">
    <source>
        <dbReference type="Proteomes" id="UP000183853"/>
    </source>
</evidence>
<protein>
    <submittedName>
        <fullName evidence="1">Uncharacterized protein</fullName>
    </submittedName>
</protein>
<accession>A0AB37ZED1</accession>
<organism evidence="1 2">
    <name type="scientific">Pseudomonas syringae</name>
    <dbReference type="NCBI Taxonomy" id="317"/>
    <lineage>
        <taxon>Bacteria</taxon>
        <taxon>Pseudomonadati</taxon>
        <taxon>Pseudomonadota</taxon>
        <taxon>Gammaproteobacteria</taxon>
        <taxon>Pseudomonadales</taxon>
        <taxon>Pseudomonadaceae</taxon>
        <taxon>Pseudomonas</taxon>
    </lineage>
</organism>
<gene>
    <name evidence="1" type="ORF">SAMN05444505_101135</name>
</gene>
<comment type="caution">
    <text evidence="1">The sequence shown here is derived from an EMBL/GenBank/DDBJ whole genome shotgun (WGS) entry which is preliminary data.</text>
</comment>
<dbReference type="EMBL" id="FNHM01000001">
    <property type="protein sequence ID" value="SDL94056.1"/>
    <property type="molecule type" value="Genomic_DNA"/>
</dbReference>
<name>A0AB37ZED1_PSESX</name>
<proteinExistence type="predicted"/>
<sequence length="29" mass="3122">MTVGSWSYAETLLGAYGTLKAEQDSLGSW</sequence>
<dbReference type="AlphaFoldDB" id="A0AB37ZED1"/>
<dbReference type="Proteomes" id="UP000183853">
    <property type="component" value="Unassembled WGS sequence"/>
</dbReference>
<reference evidence="1 2" key="1">
    <citation type="submission" date="2016-10" db="EMBL/GenBank/DDBJ databases">
        <authorList>
            <person name="Varghese N."/>
            <person name="Submissions S."/>
        </authorList>
    </citation>
    <scope>NUCLEOTIDE SEQUENCE [LARGE SCALE GENOMIC DNA]</scope>
    <source>
        <strain evidence="1 2">BS2122</strain>
    </source>
</reference>